<dbReference type="GO" id="GO:0008732">
    <property type="term" value="F:L-allo-threonine aldolase activity"/>
    <property type="evidence" value="ECO:0007669"/>
    <property type="project" value="TreeGrafter"/>
</dbReference>
<dbReference type="PANTHER" id="PTHR48097">
    <property type="entry name" value="L-THREONINE ALDOLASE-RELATED"/>
    <property type="match status" value="1"/>
</dbReference>
<dbReference type="Pfam" id="PF01212">
    <property type="entry name" value="Beta_elim_lyase"/>
    <property type="match status" value="2"/>
</dbReference>
<dbReference type="InterPro" id="IPR015424">
    <property type="entry name" value="PyrdxlP-dep_Trfase"/>
</dbReference>
<evidence type="ECO:0000313" key="6">
    <source>
        <dbReference type="Proteomes" id="UP000747542"/>
    </source>
</evidence>
<feature type="domain" description="Aromatic amino acid beta-eliminating lyase/threonine aldolase" evidence="4">
    <location>
        <begin position="46"/>
        <end position="156"/>
    </location>
</feature>
<dbReference type="Gene3D" id="3.40.640.10">
    <property type="entry name" value="Type I PLP-dependent aspartate aminotransferase-like (Major domain)"/>
    <property type="match status" value="1"/>
</dbReference>
<accession>A0A8J5MPT3</accession>
<dbReference type="InterPro" id="IPR015421">
    <property type="entry name" value="PyrdxlP-dep_Trfase_major"/>
</dbReference>
<protein>
    <submittedName>
        <fullName evidence="5">Low-specificity L-threonine aldolase 2-like 2</fullName>
    </submittedName>
</protein>
<name>A0A8J5MPT3_HOMAM</name>
<feature type="domain" description="Aromatic amino acid beta-eliminating lyase/threonine aldolase" evidence="4">
    <location>
        <begin position="157"/>
        <end position="214"/>
    </location>
</feature>
<reference evidence="5" key="1">
    <citation type="journal article" date="2021" name="Sci. Adv.">
        <title>The American lobster genome reveals insights on longevity, neural, and immune adaptations.</title>
        <authorList>
            <person name="Polinski J.M."/>
            <person name="Zimin A.V."/>
            <person name="Clark K.F."/>
            <person name="Kohn A.B."/>
            <person name="Sadowski N."/>
            <person name="Timp W."/>
            <person name="Ptitsyn A."/>
            <person name="Khanna P."/>
            <person name="Romanova D.Y."/>
            <person name="Williams P."/>
            <person name="Greenwood S.J."/>
            <person name="Moroz L.L."/>
            <person name="Walt D.R."/>
            <person name="Bodnar A.G."/>
        </authorList>
    </citation>
    <scope>NUCLEOTIDE SEQUENCE</scope>
    <source>
        <strain evidence="5">GMGI-L3</strain>
    </source>
</reference>
<evidence type="ECO:0000313" key="5">
    <source>
        <dbReference type="EMBL" id="KAG7159291.1"/>
    </source>
</evidence>
<dbReference type="Gene3D" id="3.90.1150.10">
    <property type="entry name" value="Aspartate Aminotransferase, domain 1"/>
    <property type="match status" value="1"/>
</dbReference>
<evidence type="ECO:0000259" key="4">
    <source>
        <dbReference type="Pfam" id="PF01212"/>
    </source>
</evidence>
<dbReference type="InterPro" id="IPR001597">
    <property type="entry name" value="ArAA_b-elim_lyase/Thr_aldolase"/>
</dbReference>
<organism evidence="5 6">
    <name type="scientific">Homarus americanus</name>
    <name type="common">American lobster</name>
    <dbReference type="NCBI Taxonomy" id="6706"/>
    <lineage>
        <taxon>Eukaryota</taxon>
        <taxon>Metazoa</taxon>
        <taxon>Ecdysozoa</taxon>
        <taxon>Arthropoda</taxon>
        <taxon>Crustacea</taxon>
        <taxon>Multicrustacea</taxon>
        <taxon>Malacostraca</taxon>
        <taxon>Eumalacostraca</taxon>
        <taxon>Eucarida</taxon>
        <taxon>Decapoda</taxon>
        <taxon>Pleocyemata</taxon>
        <taxon>Astacidea</taxon>
        <taxon>Nephropoidea</taxon>
        <taxon>Nephropidae</taxon>
        <taxon>Homarus</taxon>
    </lineage>
</organism>
<evidence type="ECO:0000256" key="3">
    <source>
        <dbReference type="ARBA" id="ARBA00022898"/>
    </source>
</evidence>
<keyword evidence="3" id="KW-0663">Pyridoxal phosphate</keyword>
<evidence type="ECO:0000256" key="1">
    <source>
        <dbReference type="ARBA" id="ARBA00001933"/>
    </source>
</evidence>
<dbReference type="AlphaFoldDB" id="A0A8J5MPT3"/>
<dbReference type="SUPFAM" id="SSF53383">
    <property type="entry name" value="PLP-dependent transferases"/>
    <property type="match status" value="1"/>
</dbReference>
<dbReference type="GO" id="GO:0006567">
    <property type="term" value="P:L-threonine catabolic process"/>
    <property type="evidence" value="ECO:0007669"/>
    <property type="project" value="TreeGrafter"/>
</dbReference>
<dbReference type="Proteomes" id="UP000747542">
    <property type="component" value="Unassembled WGS sequence"/>
</dbReference>
<proteinExistence type="inferred from homology"/>
<comment type="caution">
    <text evidence="5">The sequence shown here is derived from an EMBL/GenBank/DDBJ whole genome shotgun (WGS) entry which is preliminary data.</text>
</comment>
<dbReference type="InterPro" id="IPR015422">
    <property type="entry name" value="PyrdxlP-dep_Trfase_small"/>
</dbReference>
<dbReference type="GO" id="GO:0005829">
    <property type="term" value="C:cytosol"/>
    <property type="evidence" value="ECO:0007669"/>
    <property type="project" value="TreeGrafter"/>
</dbReference>
<gene>
    <name evidence="5" type="primary">THA2-L2</name>
    <name evidence="5" type="ORF">Hamer_G021236</name>
</gene>
<sequence>MEQQAKICAQNGEGETHMVNLSSDTVTEPSKAMKEAMMSAPLGDDLGGVHPRTLRNLPDGTFSLTELRQLVRGVDDHWPTTALVCVENTQNMVGGRVLPLAWLDELGVLCRELELPLHMDGARLFNAAAALGVPPSRIVKDCASVSICLSKGLGAPALGGGMRQVGVLAAAGIYALDHVGPTLTRDHAYIQEVARAVVECKSEIIKCDPASAHTNILLLECDPEALPPSHLCERMDQVTDEEVAAIGERVVARILPITDTAVRMVVHCDITHEDIQSVINKLKYVIKEFDGKA</sequence>
<evidence type="ECO:0000256" key="2">
    <source>
        <dbReference type="ARBA" id="ARBA00006966"/>
    </source>
</evidence>
<dbReference type="EMBL" id="JAHLQT010033646">
    <property type="protein sequence ID" value="KAG7159291.1"/>
    <property type="molecule type" value="Genomic_DNA"/>
</dbReference>
<comment type="cofactor">
    <cofactor evidence="1">
        <name>pyridoxal 5'-phosphate</name>
        <dbReference type="ChEBI" id="CHEBI:597326"/>
    </cofactor>
</comment>
<dbReference type="PANTHER" id="PTHR48097:SF9">
    <property type="entry name" value="L-THREONINE ALDOLASE"/>
    <property type="match status" value="1"/>
</dbReference>
<keyword evidence="6" id="KW-1185">Reference proteome</keyword>
<comment type="similarity">
    <text evidence="2">Belongs to the threonine aldolase family.</text>
</comment>
<dbReference type="GO" id="GO:0006545">
    <property type="term" value="P:glycine biosynthetic process"/>
    <property type="evidence" value="ECO:0007669"/>
    <property type="project" value="TreeGrafter"/>
</dbReference>